<proteinExistence type="predicted"/>
<gene>
    <name evidence="1" type="ORF">QE152_g6149</name>
</gene>
<dbReference type="EMBL" id="JASPKY010000040">
    <property type="protein sequence ID" value="KAK9746386.1"/>
    <property type="molecule type" value="Genomic_DNA"/>
</dbReference>
<keyword evidence="2" id="KW-1185">Reference proteome</keyword>
<name>A0AAW1MJ86_POPJA</name>
<evidence type="ECO:0000313" key="2">
    <source>
        <dbReference type="Proteomes" id="UP001458880"/>
    </source>
</evidence>
<accession>A0AAW1MJ86</accession>
<dbReference type="Proteomes" id="UP001458880">
    <property type="component" value="Unassembled WGS sequence"/>
</dbReference>
<reference evidence="1 2" key="1">
    <citation type="journal article" date="2024" name="BMC Genomics">
        <title>De novo assembly and annotation of Popillia japonica's genome with initial clues to its potential as an invasive pest.</title>
        <authorList>
            <person name="Cucini C."/>
            <person name="Boschi S."/>
            <person name="Funari R."/>
            <person name="Cardaioli E."/>
            <person name="Iannotti N."/>
            <person name="Marturano G."/>
            <person name="Paoli F."/>
            <person name="Bruttini M."/>
            <person name="Carapelli A."/>
            <person name="Frati F."/>
            <person name="Nardi F."/>
        </authorList>
    </citation>
    <scope>NUCLEOTIDE SEQUENCE [LARGE SCALE GENOMIC DNA]</scope>
    <source>
        <strain evidence="1">DMR45628</strain>
    </source>
</reference>
<evidence type="ECO:0000313" key="1">
    <source>
        <dbReference type="EMBL" id="KAK9746386.1"/>
    </source>
</evidence>
<sequence length="97" mass="11407">MSFNNVGKVDKVVLACCALHNFFRRNSTNYLSSHSTEHKNISDHNLEEGDWRAELHRLYSLQNRRTYYNSTAKNIRQAFTDYYNNAGKVPFQESMIK</sequence>
<organism evidence="1 2">
    <name type="scientific">Popillia japonica</name>
    <name type="common">Japanese beetle</name>
    <dbReference type="NCBI Taxonomy" id="7064"/>
    <lineage>
        <taxon>Eukaryota</taxon>
        <taxon>Metazoa</taxon>
        <taxon>Ecdysozoa</taxon>
        <taxon>Arthropoda</taxon>
        <taxon>Hexapoda</taxon>
        <taxon>Insecta</taxon>
        <taxon>Pterygota</taxon>
        <taxon>Neoptera</taxon>
        <taxon>Endopterygota</taxon>
        <taxon>Coleoptera</taxon>
        <taxon>Polyphaga</taxon>
        <taxon>Scarabaeiformia</taxon>
        <taxon>Scarabaeidae</taxon>
        <taxon>Rutelinae</taxon>
        <taxon>Popillia</taxon>
    </lineage>
</organism>
<comment type="caution">
    <text evidence="1">The sequence shown here is derived from an EMBL/GenBank/DDBJ whole genome shotgun (WGS) entry which is preliminary data.</text>
</comment>
<dbReference type="AlphaFoldDB" id="A0AAW1MJ86"/>
<evidence type="ECO:0008006" key="3">
    <source>
        <dbReference type="Google" id="ProtNLM"/>
    </source>
</evidence>
<protein>
    <recommendedName>
        <fullName evidence="3">DDE Tnp4 domain-containing protein</fullName>
    </recommendedName>
</protein>